<dbReference type="InterPro" id="IPR017439">
    <property type="entry name" value="Amidohydrolase"/>
</dbReference>
<evidence type="ECO:0000313" key="3">
    <source>
        <dbReference type="Proteomes" id="UP000430692"/>
    </source>
</evidence>
<dbReference type="SUPFAM" id="SSF55031">
    <property type="entry name" value="Bacterial exopeptidase dimerisation domain"/>
    <property type="match status" value="1"/>
</dbReference>
<dbReference type="Gene3D" id="3.30.70.360">
    <property type="match status" value="2"/>
</dbReference>
<protein>
    <submittedName>
        <fullName evidence="2">M20/M25/M40 family metallo-hydrolase</fullName>
    </submittedName>
</protein>
<dbReference type="AlphaFoldDB" id="A0A6I4VRF1"/>
<comment type="caution">
    <text evidence="2">The sequence shown here is derived from an EMBL/GenBank/DDBJ whole genome shotgun (WGS) entry which is preliminary data.</text>
</comment>
<reference evidence="2 3" key="1">
    <citation type="submission" date="2019-12" db="EMBL/GenBank/DDBJ databases">
        <title>Whole-genome analyses of novel actinobacteria.</title>
        <authorList>
            <person name="Sahin N."/>
            <person name="Saygin H."/>
        </authorList>
    </citation>
    <scope>NUCLEOTIDE SEQUENCE [LARGE SCALE GENOMIC DNA]</scope>
    <source>
        <strain evidence="2 3">KC615</strain>
    </source>
</reference>
<gene>
    <name evidence="2" type="ORF">GSM42_03680</name>
</gene>
<evidence type="ECO:0000259" key="1">
    <source>
        <dbReference type="Pfam" id="PF07687"/>
    </source>
</evidence>
<feature type="domain" description="Peptidase M20 dimerisation" evidence="1">
    <location>
        <begin position="197"/>
        <end position="312"/>
    </location>
</feature>
<dbReference type="EMBL" id="WUUL01000002">
    <property type="protein sequence ID" value="MXQ52845.1"/>
    <property type="molecule type" value="Genomic_DNA"/>
</dbReference>
<organism evidence="2 3">
    <name type="scientific">Shimazuella alba</name>
    <dbReference type="NCBI Taxonomy" id="2690964"/>
    <lineage>
        <taxon>Bacteria</taxon>
        <taxon>Bacillati</taxon>
        <taxon>Bacillota</taxon>
        <taxon>Bacilli</taxon>
        <taxon>Bacillales</taxon>
        <taxon>Thermoactinomycetaceae</taxon>
        <taxon>Shimazuella</taxon>
    </lineage>
</organism>
<dbReference type="InterPro" id="IPR002933">
    <property type="entry name" value="Peptidase_M20"/>
</dbReference>
<evidence type="ECO:0000313" key="2">
    <source>
        <dbReference type="EMBL" id="MXQ52845.1"/>
    </source>
</evidence>
<dbReference type="PANTHER" id="PTHR11014">
    <property type="entry name" value="PEPTIDASE M20 FAMILY MEMBER"/>
    <property type="match status" value="1"/>
</dbReference>
<sequence>MISYISPSDIALAEYISHEMYRHPCKSFDEKKWTLPFLEGLLEERGIPFTRIPVENGRTYGLRVQIVGEKEGKDKPGVSVLFRGDMDALPIRPREDVDVDEEFRNAFHGCGHHIHTAQAFVIMLWFHQNRDKFHGTVTVMFQPAEELPPGGCKDMMAYMVNDLGDRYDAAVMYHVYPDLPAGKFAVRKGPITASFDTFRVRVIGKSGHSGHPDKARNPLPISAELQLMFHQIFNGGLRPYWKDIYPDLYTWVESLGLTASKFCAVITKSLCGEVDVENPDHHTAVNVISDHAIFNGSIRCHDPAVRDVLHMLVRELPSKFLTHYPSYQVRVTIEEGYPASYCDEHLVDLFSTVVTDRYGGEMCEEAPLSNGGEDFAYAKLYSRMLIVRQGVGFPDRPITSLHSRNAEFNEIAIPFGMETMIEFLLRVLDQ</sequence>
<name>A0A6I4VRF1_9BACL</name>
<proteinExistence type="predicted"/>
<dbReference type="Proteomes" id="UP000430692">
    <property type="component" value="Unassembled WGS sequence"/>
</dbReference>
<dbReference type="PANTHER" id="PTHR11014:SF63">
    <property type="entry name" value="METALLOPEPTIDASE, PUTATIVE (AFU_ORTHOLOGUE AFUA_6G09600)-RELATED"/>
    <property type="match status" value="1"/>
</dbReference>
<dbReference type="SUPFAM" id="SSF53187">
    <property type="entry name" value="Zn-dependent exopeptidases"/>
    <property type="match status" value="1"/>
</dbReference>
<keyword evidence="3" id="KW-1185">Reference proteome</keyword>
<dbReference type="Gene3D" id="3.40.630.10">
    <property type="entry name" value="Zn peptidases"/>
    <property type="match status" value="2"/>
</dbReference>
<accession>A0A6I4VRF1</accession>
<dbReference type="Pfam" id="PF07687">
    <property type="entry name" value="M20_dimer"/>
    <property type="match status" value="1"/>
</dbReference>
<dbReference type="RefSeq" id="WP_160800153.1">
    <property type="nucleotide sequence ID" value="NZ_WUUL01000002.1"/>
</dbReference>
<dbReference type="InterPro" id="IPR036264">
    <property type="entry name" value="Bact_exopeptidase_dim_dom"/>
</dbReference>
<dbReference type="GO" id="GO:0016787">
    <property type="term" value="F:hydrolase activity"/>
    <property type="evidence" value="ECO:0007669"/>
    <property type="project" value="UniProtKB-KW"/>
</dbReference>
<dbReference type="InterPro" id="IPR011650">
    <property type="entry name" value="Peptidase_M20_dimer"/>
</dbReference>
<dbReference type="Pfam" id="PF01546">
    <property type="entry name" value="Peptidase_M20"/>
    <property type="match status" value="1"/>
</dbReference>
<keyword evidence="2" id="KW-0378">Hydrolase</keyword>